<feature type="non-terminal residue" evidence="2">
    <location>
        <position position="146"/>
    </location>
</feature>
<dbReference type="AlphaFoldDB" id="A0A3L8S9T4"/>
<evidence type="ECO:0000313" key="3">
    <source>
        <dbReference type="Proteomes" id="UP000276834"/>
    </source>
</evidence>
<proteinExistence type="predicted"/>
<accession>A0A3L8S9T4</accession>
<keyword evidence="1" id="KW-0472">Membrane</keyword>
<dbReference type="EMBL" id="QUSF01000035">
    <property type="protein sequence ID" value="RLV99034.1"/>
    <property type="molecule type" value="Genomic_DNA"/>
</dbReference>
<dbReference type="OrthoDB" id="10463259at2759"/>
<evidence type="ECO:0000313" key="2">
    <source>
        <dbReference type="EMBL" id="RLV99034.1"/>
    </source>
</evidence>
<comment type="caution">
    <text evidence="2">The sequence shown here is derived from an EMBL/GenBank/DDBJ whole genome shotgun (WGS) entry which is preliminary data.</text>
</comment>
<feature type="transmembrane region" description="Helical" evidence="1">
    <location>
        <begin position="21"/>
        <end position="41"/>
    </location>
</feature>
<organism evidence="2 3">
    <name type="scientific">Chloebia gouldiae</name>
    <name type="common">Gouldian finch</name>
    <name type="synonym">Erythrura gouldiae</name>
    <dbReference type="NCBI Taxonomy" id="44316"/>
    <lineage>
        <taxon>Eukaryota</taxon>
        <taxon>Metazoa</taxon>
        <taxon>Chordata</taxon>
        <taxon>Craniata</taxon>
        <taxon>Vertebrata</taxon>
        <taxon>Euteleostomi</taxon>
        <taxon>Archelosauria</taxon>
        <taxon>Archosauria</taxon>
        <taxon>Dinosauria</taxon>
        <taxon>Saurischia</taxon>
        <taxon>Theropoda</taxon>
        <taxon>Coelurosauria</taxon>
        <taxon>Aves</taxon>
        <taxon>Neognathae</taxon>
        <taxon>Neoaves</taxon>
        <taxon>Telluraves</taxon>
        <taxon>Australaves</taxon>
        <taxon>Passeriformes</taxon>
        <taxon>Passeroidea</taxon>
        <taxon>Passeridae</taxon>
        <taxon>Chloebia</taxon>
    </lineage>
</organism>
<sequence>MLREAGVRQEWLEEGRSSFTAIIPLFGVAGTGLTVSCISWWCLILKVLPVKDCSLWSGAQILPATGEEQRTEITMTLSYSSSKSLKGTLRKVFKNILSVSGEEGKSGEEQKSGFVGRPPIKMSSILESRINPKQTPKYAFVDSCIM</sequence>
<protein>
    <submittedName>
        <fullName evidence="2">Uncharacterized protein</fullName>
    </submittedName>
</protein>
<name>A0A3L8S9T4_CHLGU</name>
<evidence type="ECO:0000256" key="1">
    <source>
        <dbReference type="SAM" id="Phobius"/>
    </source>
</evidence>
<reference evidence="2 3" key="1">
    <citation type="journal article" date="2018" name="Proc. R. Soc. B">
        <title>A non-coding region near Follistatin controls head colour polymorphism in the Gouldian finch.</title>
        <authorList>
            <person name="Toomey M.B."/>
            <person name="Marques C.I."/>
            <person name="Andrade P."/>
            <person name="Araujo P.M."/>
            <person name="Sabatino S."/>
            <person name="Gazda M.A."/>
            <person name="Afonso S."/>
            <person name="Lopes R.J."/>
            <person name="Corbo J.C."/>
            <person name="Carneiro M."/>
        </authorList>
    </citation>
    <scope>NUCLEOTIDE SEQUENCE [LARGE SCALE GENOMIC DNA]</scope>
    <source>
        <strain evidence="2">Red01</strain>
        <tissue evidence="2">Muscle</tissue>
    </source>
</reference>
<gene>
    <name evidence="2" type="ORF">DV515_00010255</name>
</gene>
<dbReference type="Proteomes" id="UP000276834">
    <property type="component" value="Unassembled WGS sequence"/>
</dbReference>
<keyword evidence="3" id="KW-1185">Reference proteome</keyword>
<keyword evidence="1" id="KW-0812">Transmembrane</keyword>
<keyword evidence="1" id="KW-1133">Transmembrane helix</keyword>